<dbReference type="Pfam" id="PF22725">
    <property type="entry name" value="GFO_IDH_MocA_C3"/>
    <property type="match status" value="1"/>
</dbReference>
<evidence type="ECO:0000256" key="4">
    <source>
        <dbReference type="ARBA" id="ARBA00042988"/>
    </source>
</evidence>
<evidence type="ECO:0000259" key="6">
    <source>
        <dbReference type="Pfam" id="PF01408"/>
    </source>
</evidence>
<evidence type="ECO:0000313" key="8">
    <source>
        <dbReference type="EMBL" id="WOO81238.1"/>
    </source>
</evidence>
<evidence type="ECO:0000256" key="2">
    <source>
        <dbReference type="ARBA" id="ARBA00023002"/>
    </source>
</evidence>
<dbReference type="GO" id="GO:0000166">
    <property type="term" value="F:nucleotide binding"/>
    <property type="evidence" value="ECO:0007669"/>
    <property type="project" value="InterPro"/>
</dbReference>
<proteinExistence type="inferred from homology"/>
<comment type="similarity">
    <text evidence="1">Belongs to the Gfo/Idh/MocA family.</text>
</comment>
<dbReference type="Pfam" id="PF01408">
    <property type="entry name" value="GFO_IDH_MocA"/>
    <property type="match status" value="1"/>
</dbReference>
<dbReference type="InterPro" id="IPR036291">
    <property type="entry name" value="NAD(P)-bd_dom_sf"/>
</dbReference>
<dbReference type="SUPFAM" id="SSF51735">
    <property type="entry name" value="NAD(P)-binding Rossmann-fold domains"/>
    <property type="match status" value="1"/>
</dbReference>
<dbReference type="PANTHER" id="PTHR22604">
    <property type="entry name" value="OXIDOREDUCTASES"/>
    <property type="match status" value="1"/>
</dbReference>
<evidence type="ECO:0000259" key="7">
    <source>
        <dbReference type="Pfam" id="PF22725"/>
    </source>
</evidence>
<protein>
    <recommendedName>
        <fullName evidence="3">D-xylose 1-dehydrogenase (NADP(+), D-xylono-1,5-lactone-forming)</fullName>
        <ecNumber evidence="3">1.1.1.179</ecNumber>
    </recommendedName>
    <alternativeName>
        <fullName evidence="4">D-xylose-NADP dehydrogenase</fullName>
    </alternativeName>
</protein>
<accession>A0AAF1BQQ1</accession>
<evidence type="ECO:0000313" key="9">
    <source>
        <dbReference type="Proteomes" id="UP000827549"/>
    </source>
</evidence>
<dbReference type="Proteomes" id="UP000827549">
    <property type="component" value="Chromosome 3"/>
</dbReference>
<dbReference type="SUPFAM" id="SSF55347">
    <property type="entry name" value="Glyceraldehyde-3-phosphate dehydrogenase-like, C-terminal domain"/>
    <property type="match status" value="1"/>
</dbReference>
<dbReference type="PANTHER" id="PTHR22604:SF105">
    <property type="entry name" value="TRANS-1,2-DIHYDROBENZENE-1,2-DIOL DEHYDROGENASE"/>
    <property type="match status" value="1"/>
</dbReference>
<comment type="catalytic activity">
    <reaction evidence="5">
        <text>D-xylose + NADP(+) = D-xylono-1,5-lactone + NADPH + H(+)</text>
        <dbReference type="Rhea" id="RHEA:22000"/>
        <dbReference type="ChEBI" id="CHEBI:15378"/>
        <dbReference type="ChEBI" id="CHEBI:15867"/>
        <dbReference type="ChEBI" id="CHEBI:53455"/>
        <dbReference type="ChEBI" id="CHEBI:57783"/>
        <dbReference type="ChEBI" id="CHEBI:58349"/>
        <dbReference type="EC" id="1.1.1.179"/>
    </reaction>
</comment>
<organism evidence="8 9">
    <name type="scientific">Vanrija pseudolonga</name>
    <dbReference type="NCBI Taxonomy" id="143232"/>
    <lineage>
        <taxon>Eukaryota</taxon>
        <taxon>Fungi</taxon>
        <taxon>Dikarya</taxon>
        <taxon>Basidiomycota</taxon>
        <taxon>Agaricomycotina</taxon>
        <taxon>Tremellomycetes</taxon>
        <taxon>Trichosporonales</taxon>
        <taxon>Trichosporonaceae</taxon>
        <taxon>Vanrija</taxon>
    </lineage>
</organism>
<dbReference type="Gene3D" id="3.40.50.720">
    <property type="entry name" value="NAD(P)-binding Rossmann-like Domain"/>
    <property type="match status" value="1"/>
</dbReference>
<reference evidence="8" key="1">
    <citation type="submission" date="2023-10" db="EMBL/GenBank/DDBJ databases">
        <authorList>
            <person name="Noh H."/>
        </authorList>
    </citation>
    <scope>NUCLEOTIDE SEQUENCE</scope>
    <source>
        <strain evidence="8">DUCC4014</strain>
    </source>
</reference>
<dbReference type="GO" id="GO:0047837">
    <property type="term" value="F:D-xylose 1-dehydrogenase (NADP+) activity"/>
    <property type="evidence" value="ECO:0007669"/>
    <property type="project" value="UniProtKB-EC"/>
</dbReference>
<evidence type="ECO:0000256" key="3">
    <source>
        <dbReference type="ARBA" id="ARBA00038984"/>
    </source>
</evidence>
<dbReference type="InterPro" id="IPR055170">
    <property type="entry name" value="GFO_IDH_MocA-like_dom"/>
</dbReference>
<keyword evidence="2" id="KW-0560">Oxidoreductase</keyword>
<gene>
    <name evidence="8" type="primary">xyd1_0</name>
    <name evidence="8" type="ORF">LOC62_03G004763</name>
</gene>
<feature type="domain" description="Gfo/Idh/MocA-like oxidoreductase N-terminal" evidence="6">
    <location>
        <begin position="8"/>
        <end position="149"/>
    </location>
</feature>
<feature type="domain" description="GFO/IDH/MocA-like oxidoreductase" evidence="7">
    <location>
        <begin position="163"/>
        <end position="289"/>
    </location>
</feature>
<dbReference type="InterPro" id="IPR000683">
    <property type="entry name" value="Gfo/Idh/MocA-like_OxRdtase_N"/>
</dbReference>
<evidence type="ECO:0000256" key="1">
    <source>
        <dbReference type="ARBA" id="ARBA00010928"/>
    </source>
</evidence>
<dbReference type="EC" id="1.1.1.179" evidence="3"/>
<dbReference type="GeneID" id="87807998"/>
<dbReference type="EMBL" id="CP086716">
    <property type="protein sequence ID" value="WOO81238.1"/>
    <property type="molecule type" value="Genomic_DNA"/>
</dbReference>
<dbReference type="RefSeq" id="XP_062627270.1">
    <property type="nucleotide sequence ID" value="XM_062771286.1"/>
</dbReference>
<sequence length="383" mass="41678">MTTKPFTLRWGIIGTGGISTRFSKDLLVDPSTRGVYDVAHKIAAVGSRSVASAQKFLDTIAASDIAPFNWGPAHGVLDGAKAHGSYEEVYNDPNVDAVYVGTPHVYHHANAKAALLAGKNVLCEKPFTLDVAELDELIAIAKEKNLFLMEAVWTRFHPIAFAVQDVLKSGKLGKPVRMSADFSMNFEPDTRPDSNRMIDPKLAGGSLLDQGPYPALWAMLAFHHHPDNKDADPKVVASYQRIYERSGVDAASHWIVEWKGLGQAHCVTDMAASGYNDASVVITCRQGDLVLNFPPWKPTKLSIVPHGIYEPGTIQERSVQEFTVHPGDGMHYEADEVARCISKGLKESPRVPLAESRITQGWLDAVRRAGGSVLKDTVGTAGK</sequence>
<keyword evidence="9" id="KW-1185">Reference proteome</keyword>
<evidence type="ECO:0000256" key="5">
    <source>
        <dbReference type="ARBA" id="ARBA00049233"/>
    </source>
</evidence>
<name>A0AAF1BQQ1_9TREE</name>
<dbReference type="AlphaFoldDB" id="A0AAF1BQQ1"/>
<dbReference type="InterPro" id="IPR050984">
    <property type="entry name" value="Gfo/Idh/MocA_domain"/>
</dbReference>
<dbReference type="Gene3D" id="3.30.360.10">
    <property type="entry name" value="Dihydrodipicolinate Reductase, domain 2"/>
    <property type="match status" value="1"/>
</dbReference>